<name>A0A4S3JIW0_9EURO</name>
<organism evidence="2 3">
    <name type="scientific">Aspergillus tanneri</name>
    <dbReference type="NCBI Taxonomy" id="1220188"/>
    <lineage>
        <taxon>Eukaryota</taxon>
        <taxon>Fungi</taxon>
        <taxon>Dikarya</taxon>
        <taxon>Ascomycota</taxon>
        <taxon>Pezizomycotina</taxon>
        <taxon>Eurotiomycetes</taxon>
        <taxon>Eurotiomycetidae</taxon>
        <taxon>Eurotiales</taxon>
        <taxon>Aspergillaceae</taxon>
        <taxon>Aspergillus</taxon>
        <taxon>Aspergillus subgen. Circumdati</taxon>
    </lineage>
</organism>
<dbReference type="Proteomes" id="UP000308092">
    <property type="component" value="Unassembled WGS sequence"/>
</dbReference>
<feature type="transmembrane region" description="Helical" evidence="1">
    <location>
        <begin position="6"/>
        <end position="28"/>
    </location>
</feature>
<evidence type="ECO:0000313" key="2">
    <source>
        <dbReference type="EMBL" id="THC95446.1"/>
    </source>
</evidence>
<dbReference type="VEuPathDB" id="FungiDB:EYZ11_005088"/>
<keyword evidence="1" id="KW-0472">Membrane</keyword>
<reference evidence="2 3" key="1">
    <citation type="submission" date="2019-03" db="EMBL/GenBank/DDBJ databases">
        <title>The genome sequence of a newly discovered highly antifungal drug resistant Aspergillus species, Aspergillus tanneri NIH 1004.</title>
        <authorList>
            <person name="Mounaud S."/>
            <person name="Singh I."/>
            <person name="Joardar V."/>
            <person name="Pakala S."/>
            <person name="Pakala S."/>
            <person name="Venepally P."/>
            <person name="Hoover J."/>
            <person name="Nierman W."/>
            <person name="Chung J."/>
            <person name="Losada L."/>
        </authorList>
    </citation>
    <scope>NUCLEOTIDE SEQUENCE [LARGE SCALE GENOMIC DNA]</scope>
    <source>
        <strain evidence="2 3">NIH1004</strain>
    </source>
</reference>
<evidence type="ECO:0000256" key="1">
    <source>
        <dbReference type="SAM" id="Phobius"/>
    </source>
</evidence>
<accession>A0A4S3JIW0</accession>
<comment type="caution">
    <text evidence="2">The sequence shown here is derived from an EMBL/GenBank/DDBJ whole genome shotgun (WGS) entry which is preliminary data.</text>
</comment>
<keyword evidence="3" id="KW-1185">Reference proteome</keyword>
<protein>
    <submittedName>
        <fullName evidence="2">Uncharacterized protein</fullName>
    </submittedName>
</protein>
<sequence length="163" mass="18270">MLNFYLFPILTLVLVPFLVVSRAVIAYLQTPKGFWKYPVQNYLSAFTKLGYFWEMGCKHPWIEDKVGDEPNSTLDRIAGLCGSQFPPLLRLQHGISELHKFADILSQEGPSLYSAHHHNISGRNIDMCAQSSQTAPTCQISAHKSESSINGWGGSQILEYTIP</sequence>
<evidence type="ECO:0000313" key="3">
    <source>
        <dbReference type="Proteomes" id="UP000308092"/>
    </source>
</evidence>
<gene>
    <name evidence="2" type="ORF">EYZ11_005088</name>
</gene>
<dbReference type="AlphaFoldDB" id="A0A4S3JIW0"/>
<keyword evidence="1" id="KW-0812">Transmembrane</keyword>
<proteinExistence type="predicted"/>
<keyword evidence="1" id="KW-1133">Transmembrane helix</keyword>
<dbReference type="EMBL" id="SOSA01000157">
    <property type="protein sequence ID" value="THC95446.1"/>
    <property type="molecule type" value="Genomic_DNA"/>
</dbReference>